<proteinExistence type="predicted"/>
<sequence>MSDKSKGKQKQNTSPIETSWHETGEVVVKHWSSAYSFFGRDPDVEFNADGKAKFVVFNCTLCCVVVKQGASGTDAASTALTHYKGVLLLHARKCWGKETVDQVMAMDKKNH</sequence>
<reference evidence="1" key="1">
    <citation type="journal article" date="2019" name="Environ. Microbiol.">
        <title>Fungal ecological strategies reflected in gene transcription - a case study of two litter decomposers.</title>
        <authorList>
            <person name="Barbi F."/>
            <person name="Kohler A."/>
            <person name="Barry K."/>
            <person name="Baskaran P."/>
            <person name="Daum C."/>
            <person name="Fauchery L."/>
            <person name="Ihrmark K."/>
            <person name="Kuo A."/>
            <person name="LaButti K."/>
            <person name="Lipzen A."/>
            <person name="Morin E."/>
            <person name="Grigoriev I.V."/>
            <person name="Henrissat B."/>
            <person name="Lindahl B."/>
            <person name="Martin F."/>
        </authorList>
    </citation>
    <scope>NUCLEOTIDE SEQUENCE</scope>
    <source>
        <strain evidence="1">JB14</strain>
    </source>
</reference>
<organism evidence="1 2">
    <name type="scientific">Gymnopus androsaceus JB14</name>
    <dbReference type="NCBI Taxonomy" id="1447944"/>
    <lineage>
        <taxon>Eukaryota</taxon>
        <taxon>Fungi</taxon>
        <taxon>Dikarya</taxon>
        <taxon>Basidiomycota</taxon>
        <taxon>Agaricomycotina</taxon>
        <taxon>Agaricomycetes</taxon>
        <taxon>Agaricomycetidae</taxon>
        <taxon>Agaricales</taxon>
        <taxon>Marasmiineae</taxon>
        <taxon>Omphalotaceae</taxon>
        <taxon>Gymnopus</taxon>
    </lineage>
</organism>
<name>A0A6A4H8G1_9AGAR</name>
<evidence type="ECO:0000313" key="2">
    <source>
        <dbReference type="Proteomes" id="UP000799118"/>
    </source>
</evidence>
<keyword evidence="2" id="KW-1185">Reference proteome</keyword>
<evidence type="ECO:0000313" key="1">
    <source>
        <dbReference type="EMBL" id="KAE9394030.1"/>
    </source>
</evidence>
<protein>
    <submittedName>
        <fullName evidence="1">Uncharacterized protein</fullName>
    </submittedName>
</protein>
<accession>A0A6A4H8G1</accession>
<dbReference type="EMBL" id="ML769558">
    <property type="protein sequence ID" value="KAE9394030.1"/>
    <property type="molecule type" value="Genomic_DNA"/>
</dbReference>
<dbReference type="AlphaFoldDB" id="A0A6A4H8G1"/>
<dbReference type="Proteomes" id="UP000799118">
    <property type="component" value="Unassembled WGS sequence"/>
</dbReference>
<dbReference type="OrthoDB" id="2677917at2759"/>
<gene>
    <name evidence="1" type="ORF">BT96DRAFT_943443</name>
</gene>